<accession>A0AA86PXM7</accession>
<reference evidence="1" key="1">
    <citation type="submission" date="2023-06" db="EMBL/GenBank/DDBJ databases">
        <authorList>
            <person name="Kurt Z."/>
        </authorList>
    </citation>
    <scope>NUCLEOTIDE SEQUENCE</scope>
</reference>
<proteinExistence type="predicted"/>
<evidence type="ECO:0000313" key="2">
    <source>
        <dbReference type="EMBL" id="CAL6050125.1"/>
    </source>
</evidence>
<organism evidence="1">
    <name type="scientific">Hexamita inflata</name>
    <dbReference type="NCBI Taxonomy" id="28002"/>
    <lineage>
        <taxon>Eukaryota</taxon>
        <taxon>Metamonada</taxon>
        <taxon>Diplomonadida</taxon>
        <taxon>Hexamitidae</taxon>
        <taxon>Hexamitinae</taxon>
        <taxon>Hexamita</taxon>
    </lineage>
</organism>
<sequence>MVTSTVQFNSTVFLARIIQAKNDDFRPKQPKIRKNLVLKNSWNTTYYICLYSLNQFNFLKMITSEVASFLTKNYISSFKLLKSRQNEIVHTKYKKDYSLSLLLQQFVIGTFCGQYQMNQYIYQKGQLRKFSSVDN</sequence>
<comment type="caution">
    <text evidence="1">The sequence shown here is derived from an EMBL/GenBank/DDBJ whole genome shotgun (WGS) entry which is preliminary data.</text>
</comment>
<evidence type="ECO:0000313" key="3">
    <source>
        <dbReference type="Proteomes" id="UP001642409"/>
    </source>
</evidence>
<dbReference type="Proteomes" id="UP001642409">
    <property type="component" value="Unassembled WGS sequence"/>
</dbReference>
<protein>
    <submittedName>
        <fullName evidence="2">Hypothetical_protein</fullName>
    </submittedName>
</protein>
<name>A0AA86PXM7_9EUKA</name>
<dbReference type="EMBL" id="CAXDID020000183">
    <property type="protein sequence ID" value="CAL6050125.1"/>
    <property type="molecule type" value="Genomic_DNA"/>
</dbReference>
<gene>
    <name evidence="1" type="ORF">HINF_LOCUS34693</name>
    <name evidence="2" type="ORF">HINF_LOCUS43738</name>
</gene>
<dbReference type="EMBL" id="CATOUU010000772">
    <property type="protein sequence ID" value="CAI9947048.1"/>
    <property type="molecule type" value="Genomic_DNA"/>
</dbReference>
<reference evidence="2 3" key="2">
    <citation type="submission" date="2024-07" db="EMBL/GenBank/DDBJ databases">
        <authorList>
            <person name="Akdeniz Z."/>
        </authorList>
    </citation>
    <scope>NUCLEOTIDE SEQUENCE [LARGE SCALE GENOMIC DNA]</scope>
</reference>
<keyword evidence="3" id="KW-1185">Reference proteome</keyword>
<evidence type="ECO:0000313" key="1">
    <source>
        <dbReference type="EMBL" id="CAI9947048.1"/>
    </source>
</evidence>
<dbReference type="AlphaFoldDB" id="A0AA86PXM7"/>